<dbReference type="RefSeq" id="WP_099202586.1">
    <property type="nucleotide sequence ID" value="NZ_NHZO01000168.1"/>
</dbReference>
<protein>
    <submittedName>
        <fullName evidence="7">FAD-linked oxidoreductase</fullName>
    </submittedName>
</protein>
<evidence type="ECO:0000256" key="4">
    <source>
        <dbReference type="ARBA" id="ARBA00022827"/>
    </source>
</evidence>
<evidence type="ECO:0000256" key="1">
    <source>
        <dbReference type="ARBA" id="ARBA00001974"/>
    </source>
</evidence>
<dbReference type="InterPro" id="IPR050416">
    <property type="entry name" value="FAD-linked_Oxidoreductase"/>
</dbReference>
<evidence type="ECO:0000313" key="7">
    <source>
        <dbReference type="EMBL" id="PHQ48066.1"/>
    </source>
</evidence>
<dbReference type="PANTHER" id="PTHR42973">
    <property type="entry name" value="BINDING OXIDOREDUCTASE, PUTATIVE (AFU_ORTHOLOGUE AFUA_1G17690)-RELATED"/>
    <property type="match status" value="1"/>
</dbReference>
<dbReference type="SUPFAM" id="SSF56176">
    <property type="entry name" value="FAD-binding/transporter-associated domain-like"/>
    <property type="match status" value="1"/>
</dbReference>
<evidence type="ECO:0000259" key="6">
    <source>
        <dbReference type="PROSITE" id="PS51387"/>
    </source>
</evidence>
<dbReference type="EMBL" id="NHZO01000168">
    <property type="protein sequence ID" value="PHQ48066.1"/>
    <property type="molecule type" value="Genomic_DNA"/>
</dbReference>
<keyword evidence="4" id="KW-0274">FAD</keyword>
<dbReference type="InterPro" id="IPR016169">
    <property type="entry name" value="FAD-bd_PCMH_sub2"/>
</dbReference>
<evidence type="ECO:0000256" key="3">
    <source>
        <dbReference type="ARBA" id="ARBA00022630"/>
    </source>
</evidence>
<dbReference type="Pfam" id="PF01565">
    <property type="entry name" value="FAD_binding_4"/>
    <property type="match status" value="1"/>
</dbReference>
<proteinExistence type="inferred from homology"/>
<dbReference type="InterPro" id="IPR016167">
    <property type="entry name" value="FAD-bd_PCMH_sub1"/>
</dbReference>
<dbReference type="PANTHER" id="PTHR42973:SF39">
    <property type="entry name" value="FAD-BINDING PCMH-TYPE DOMAIN-CONTAINING PROTEIN"/>
    <property type="match status" value="1"/>
</dbReference>
<keyword evidence="5" id="KW-0560">Oxidoreductase</keyword>
<gene>
    <name evidence="7" type="ORF">BLA24_31970</name>
</gene>
<name>A0A2G1XA09_STRCJ</name>
<comment type="caution">
    <text evidence="7">The sequence shown here is derived from an EMBL/GenBank/DDBJ whole genome shotgun (WGS) entry which is preliminary data.</text>
</comment>
<dbReference type="PROSITE" id="PS51387">
    <property type="entry name" value="FAD_PCMH"/>
    <property type="match status" value="1"/>
</dbReference>
<comment type="similarity">
    <text evidence="2">Belongs to the oxygen-dependent FAD-linked oxidoreductase family.</text>
</comment>
<dbReference type="Proteomes" id="UP000222531">
    <property type="component" value="Unassembled WGS sequence"/>
</dbReference>
<dbReference type="InterPro" id="IPR012951">
    <property type="entry name" value="BBE"/>
</dbReference>
<dbReference type="PROSITE" id="PS00862">
    <property type="entry name" value="OX2_COVAL_FAD"/>
    <property type="match status" value="1"/>
</dbReference>
<dbReference type="GO" id="GO:0071949">
    <property type="term" value="F:FAD binding"/>
    <property type="evidence" value="ECO:0007669"/>
    <property type="project" value="InterPro"/>
</dbReference>
<dbReference type="GO" id="GO:0016491">
    <property type="term" value="F:oxidoreductase activity"/>
    <property type="evidence" value="ECO:0007669"/>
    <property type="project" value="UniProtKB-KW"/>
</dbReference>
<dbReference type="Gene3D" id="3.30.465.10">
    <property type="match status" value="1"/>
</dbReference>
<feature type="domain" description="FAD-binding PCMH-type" evidence="6">
    <location>
        <begin position="33"/>
        <end position="204"/>
    </location>
</feature>
<accession>A0A2G1XA09</accession>
<reference evidence="7 8" key="1">
    <citation type="journal article" date="2017" name="Biochemistry">
        <title>Identification of the Biosynthetic Pathway for the Antibiotic Bicyclomycin.</title>
        <authorList>
            <person name="Patteson J."/>
            <person name="Cai W."/>
            <person name="Johnson R.A."/>
            <person name="Santa Maria K."/>
            <person name="Li B."/>
        </authorList>
    </citation>
    <scope>NUCLEOTIDE SEQUENCE [LARGE SCALE GENOMIC DNA]</scope>
    <source>
        <strain evidence="7 8">ATCC 21532</strain>
    </source>
</reference>
<dbReference type="AlphaFoldDB" id="A0A2G1XA09"/>
<keyword evidence="8" id="KW-1185">Reference proteome</keyword>
<dbReference type="Gene3D" id="3.30.43.10">
    <property type="entry name" value="Uridine Diphospho-n-acetylenolpyruvylglucosamine Reductase, domain 2"/>
    <property type="match status" value="1"/>
</dbReference>
<dbReference type="InterPro" id="IPR006094">
    <property type="entry name" value="Oxid_FAD_bind_N"/>
</dbReference>
<dbReference type="InterPro" id="IPR016166">
    <property type="entry name" value="FAD-bd_PCMH"/>
</dbReference>
<sequence>MSAGEGFEGVLIRHGDRDYDRARADAVWNGRKPQRFPDAVVRAASEEDVPRALSYARSHGLRVSVRSGGHNWSGSPLRDGGLLLDLSGLARCEVDPVPATATVGPAATGQDLVAALAPHGLAFPVGHCPTVAVGGFLLSGGLGWNSRAWGAACADVQEIQAVTADGRTVICSETENSDLFWAARGAGPGFFAVTTRFRLGLHPQPAAIVTTSLTFPVSEVGRVAAWGERTARELPPYVETALVLRASGDPAATPPAGPQIMIGATSFAASREEALASLAPVDACPFAASAESRQAPEPTSFAALHAGAGSLWPPGRRYAADTLWSAETYETQLTRAADAVAHAPSPRSLVLAPVQPVSEEPALLRNMAFSPLGRSYCVSYAIWDDPGADGANDRWLRGVAAATDPSGHGGRYVAEADLEADAARARRAYAPADWDRLQELKARWDPENVFHPYLAP</sequence>
<organism evidence="7 8">
    <name type="scientific">Streptomyces cinnamoneus</name>
    <name type="common">Streptoverticillium cinnamoneum</name>
    <dbReference type="NCBI Taxonomy" id="53446"/>
    <lineage>
        <taxon>Bacteria</taxon>
        <taxon>Bacillati</taxon>
        <taxon>Actinomycetota</taxon>
        <taxon>Actinomycetes</taxon>
        <taxon>Kitasatosporales</taxon>
        <taxon>Streptomycetaceae</taxon>
        <taxon>Streptomyces</taxon>
        <taxon>Streptomyces cinnamoneus group</taxon>
    </lineage>
</organism>
<dbReference type="Gene3D" id="3.40.462.20">
    <property type="match status" value="1"/>
</dbReference>
<evidence type="ECO:0000256" key="2">
    <source>
        <dbReference type="ARBA" id="ARBA00005466"/>
    </source>
</evidence>
<keyword evidence="3" id="KW-0285">Flavoprotein</keyword>
<dbReference type="Pfam" id="PF08031">
    <property type="entry name" value="BBE"/>
    <property type="match status" value="1"/>
</dbReference>
<dbReference type="InterPro" id="IPR006093">
    <property type="entry name" value="Oxy_OxRdtase_FAD_BS"/>
</dbReference>
<comment type="cofactor">
    <cofactor evidence="1">
        <name>FAD</name>
        <dbReference type="ChEBI" id="CHEBI:57692"/>
    </cofactor>
</comment>
<dbReference type="OrthoDB" id="3682986at2"/>
<dbReference type="InterPro" id="IPR036318">
    <property type="entry name" value="FAD-bd_PCMH-like_sf"/>
</dbReference>
<evidence type="ECO:0000256" key="5">
    <source>
        <dbReference type="ARBA" id="ARBA00023002"/>
    </source>
</evidence>
<evidence type="ECO:0000313" key="8">
    <source>
        <dbReference type="Proteomes" id="UP000222531"/>
    </source>
</evidence>